<dbReference type="InterPro" id="IPR018113">
    <property type="entry name" value="PTrfase_EIIB_Cys"/>
</dbReference>
<evidence type="ECO:0000313" key="17">
    <source>
        <dbReference type="EMBL" id="UQW82028.1"/>
    </source>
</evidence>
<evidence type="ECO:0000259" key="15">
    <source>
        <dbReference type="PROSITE" id="PS51103"/>
    </source>
</evidence>
<feature type="transmembrane region" description="Helical" evidence="12">
    <location>
        <begin position="110"/>
        <end position="134"/>
    </location>
</feature>
<feature type="transmembrane region" description="Helical" evidence="12">
    <location>
        <begin position="288"/>
        <end position="308"/>
    </location>
</feature>
<evidence type="ECO:0000256" key="4">
    <source>
        <dbReference type="ARBA" id="ARBA00022597"/>
    </source>
</evidence>
<dbReference type="Gene3D" id="3.30.1360.60">
    <property type="entry name" value="Glucose permease domain IIB"/>
    <property type="match status" value="1"/>
</dbReference>
<dbReference type="EMBL" id="CP093217">
    <property type="protein sequence ID" value="UQW82028.1"/>
    <property type="molecule type" value="Genomic_DNA"/>
</dbReference>
<dbReference type="InterPro" id="IPR050558">
    <property type="entry name" value="PTS_Sugar-Specific_Components"/>
</dbReference>
<dbReference type="Proteomes" id="UP001056588">
    <property type="component" value="Chromosome"/>
</dbReference>
<comment type="subcellular location">
    <subcellularLocation>
        <location evidence="1">Cell membrane</location>
        <topology evidence="1">Multi-pass membrane protein</topology>
    </subcellularLocation>
</comment>
<dbReference type="PROSITE" id="PS51103">
    <property type="entry name" value="PTS_EIIC_TYPE_1"/>
    <property type="match status" value="1"/>
</dbReference>
<dbReference type="NCBIfam" id="TIGR00830">
    <property type="entry name" value="PTBA"/>
    <property type="match status" value="1"/>
</dbReference>
<dbReference type="GO" id="GO:0015771">
    <property type="term" value="P:trehalose transport"/>
    <property type="evidence" value="ECO:0007669"/>
    <property type="project" value="TreeGrafter"/>
</dbReference>
<gene>
    <name evidence="16" type="ORF">BTJ66_07490</name>
    <name evidence="17" type="ORF">MNY58_02660</name>
</gene>
<dbReference type="GO" id="GO:0016301">
    <property type="term" value="F:kinase activity"/>
    <property type="evidence" value="ECO:0007669"/>
    <property type="project" value="UniProtKB-KW"/>
</dbReference>
<dbReference type="Gene3D" id="2.70.70.10">
    <property type="entry name" value="Glucose Permease (Domain IIA)"/>
    <property type="match status" value="1"/>
</dbReference>
<evidence type="ECO:0000256" key="9">
    <source>
        <dbReference type="ARBA" id="ARBA00022989"/>
    </source>
</evidence>
<reference evidence="16" key="1">
    <citation type="journal article" date="2017" name="Appl. Environ. Microbiol.">
        <title>Staphylococcus edaphicus sp. nov., isolated in Antarctica, harbours mecC gene and genomic islands with suspected role in adaptation to extreme environment.</title>
        <authorList>
            <person name="Pantucek R."/>
            <person name="Sedlacek I."/>
            <person name="Indrakova A."/>
            <person name="Vrbovska V."/>
            <person name="Maslanova I."/>
            <person name="Kovarovic V."/>
            <person name="Svec P."/>
            <person name="Kralova S."/>
            <person name="Kristofova L."/>
            <person name="Keklakova J."/>
            <person name="Petras P."/>
            <person name="Doskar J."/>
        </authorList>
    </citation>
    <scope>NUCLEOTIDE SEQUENCE</scope>
    <source>
        <strain evidence="16">CCM 8730</strain>
    </source>
</reference>
<dbReference type="InterPro" id="IPR001996">
    <property type="entry name" value="PTS_IIB_1"/>
</dbReference>
<evidence type="ECO:0000313" key="19">
    <source>
        <dbReference type="Proteomes" id="UP001056588"/>
    </source>
</evidence>
<dbReference type="Pfam" id="PF00367">
    <property type="entry name" value="PTS_EIIB"/>
    <property type="match status" value="1"/>
</dbReference>
<evidence type="ECO:0000256" key="11">
    <source>
        <dbReference type="PROSITE-ProRule" id="PRU00421"/>
    </source>
</evidence>
<dbReference type="Proteomes" id="UP000223828">
    <property type="component" value="Unassembled WGS sequence"/>
</dbReference>
<evidence type="ECO:0000256" key="6">
    <source>
        <dbReference type="ARBA" id="ARBA00022683"/>
    </source>
</evidence>
<evidence type="ECO:0000256" key="10">
    <source>
        <dbReference type="ARBA" id="ARBA00023136"/>
    </source>
</evidence>
<evidence type="ECO:0000259" key="13">
    <source>
        <dbReference type="PROSITE" id="PS51093"/>
    </source>
</evidence>
<evidence type="ECO:0000256" key="2">
    <source>
        <dbReference type="ARBA" id="ARBA00022448"/>
    </source>
</evidence>
<dbReference type="InterPro" id="IPR013013">
    <property type="entry name" value="PTS_EIIC_1"/>
</dbReference>
<feature type="transmembrane region" description="Helical" evidence="12">
    <location>
        <begin position="251"/>
        <end position="276"/>
    </location>
</feature>
<dbReference type="GO" id="GO:0009401">
    <property type="term" value="P:phosphoenolpyruvate-dependent sugar phosphotransferase system"/>
    <property type="evidence" value="ECO:0007669"/>
    <property type="project" value="UniProtKB-KW"/>
</dbReference>
<dbReference type="RefSeq" id="WP_099090347.1">
    <property type="nucleotide sequence ID" value="NZ_CP093217.1"/>
</dbReference>
<dbReference type="PANTHER" id="PTHR30175">
    <property type="entry name" value="PHOSPHOTRANSFERASE SYSTEM TRANSPORT PROTEIN"/>
    <property type="match status" value="1"/>
</dbReference>
<feature type="domain" description="PTS EIIA type-1" evidence="13">
    <location>
        <begin position="500"/>
        <end position="604"/>
    </location>
</feature>
<dbReference type="SUPFAM" id="SSF51261">
    <property type="entry name" value="Duplicated hybrid motif"/>
    <property type="match status" value="1"/>
</dbReference>
<dbReference type="PANTHER" id="PTHR30175:SF1">
    <property type="entry name" value="PTS SYSTEM ARBUTIN-, CELLOBIOSE-, AND SALICIN-SPECIFIC EIIBC COMPONENT-RELATED"/>
    <property type="match status" value="1"/>
</dbReference>
<dbReference type="InterPro" id="IPR036878">
    <property type="entry name" value="Glu_permease_IIB"/>
</dbReference>
<keyword evidence="6" id="KW-0598">Phosphotransferase system</keyword>
<feature type="domain" description="PTS EIIC type-1" evidence="15">
    <location>
        <begin position="98"/>
        <end position="462"/>
    </location>
</feature>
<keyword evidence="5 17" id="KW-0808">Transferase</keyword>
<dbReference type="OrthoDB" id="9769191at2"/>
<sequence length="631" mass="68409">MTDKNQILAQQILDAVGGEENIVNSTHCATRLRLVLKRSIPDSNKKVSEIDGVVTVVENNGQFQVVIGNNVGEVFKHFEHLTTDQQLNSNESSENKGSILNRIIATMSAVFAPFIYILAAAGILQGLLIVINLIIPSFKDTGTYEVFNFMSWAPFTFLPIFIAMTAARHFNVNVYIAVACTAALVSPDLAGIIERIQDGESIKLLGIPLTETSYTSSVLPPLFLVWILSYVEKYLNTWIHDVVKPLFTPFLSIVIMVPITLLIIGPITTIAAHGIASGFNYLVDVAPWLAGALIGGLWQIFVIFGVHWGITPMVLANFEQHKSDAFQAFQTIAVISQIGAVIGVLIKAKRTEIKRVASSAGITGIFGITEPSMYGINLRFKKPFIIACISGAIGAFVASFFNPKYYAYAGLPGPITIVNGYSADNPTSIWGILIGSVIAIILPIVLIQFIGFGDDTTEEVEHTDKKTNVDTDSHTLDNNLETKVYAPISGEVVPLSEVNDPIFAEGMMGEGIAIKPDDQTVHSPFEGIVSMIAVSKHAIGITSTTGVELLIHVGLDTVQLNGKGFELLIAENDYVKSGQPILKFERKQIEDGGFDSIIPIIITNSAEFNEIITSDNTQATLSDALLTIINK</sequence>
<dbReference type="GO" id="GO:0008982">
    <property type="term" value="F:protein-N(PI)-phosphohistidine-sugar phosphotransferase activity"/>
    <property type="evidence" value="ECO:0007669"/>
    <property type="project" value="InterPro"/>
</dbReference>
<dbReference type="EMBL" id="MRZN01000010">
    <property type="protein sequence ID" value="PHK49595.1"/>
    <property type="molecule type" value="Genomic_DNA"/>
</dbReference>
<reference evidence="17" key="4">
    <citation type="submission" date="2022-03" db="EMBL/GenBank/DDBJ databases">
        <title>Complete Genome Sequence of Staphylococcus edaphicus strain CCM 8731.</title>
        <authorList>
            <person name="Rimmer C.O."/>
            <person name="Thomas J.C."/>
        </authorList>
    </citation>
    <scope>NUCLEOTIDE SEQUENCE</scope>
    <source>
        <strain evidence="17">CCM 8731</strain>
    </source>
</reference>
<keyword evidence="10 12" id="KW-0472">Membrane</keyword>
<feature type="transmembrane region" description="Helical" evidence="12">
    <location>
        <begin position="146"/>
        <end position="166"/>
    </location>
</feature>
<name>A0A2C6WNE8_9STAP</name>
<evidence type="ECO:0000259" key="14">
    <source>
        <dbReference type="PROSITE" id="PS51098"/>
    </source>
</evidence>
<dbReference type="InterPro" id="IPR011055">
    <property type="entry name" value="Dup_hybrid_motif"/>
</dbReference>
<dbReference type="InterPro" id="IPR011297">
    <property type="entry name" value="PTS_IIABC_b_glu"/>
</dbReference>
<reference evidence="16" key="3">
    <citation type="submission" date="2017-10" db="EMBL/GenBank/DDBJ databases">
        <authorList>
            <person name="Vrbovska V."/>
            <person name="Kovarovic V."/>
            <person name="Indrakova A."/>
        </authorList>
    </citation>
    <scope>NUCLEOTIDE SEQUENCE</scope>
    <source>
        <strain evidence="16">CCM 8730</strain>
    </source>
</reference>
<keyword evidence="4" id="KW-0762">Sugar transport</keyword>
<dbReference type="PROSITE" id="PS51098">
    <property type="entry name" value="PTS_EIIB_TYPE_1"/>
    <property type="match status" value="1"/>
</dbReference>
<keyword evidence="7 12" id="KW-0812">Transmembrane</keyword>
<evidence type="ECO:0000256" key="12">
    <source>
        <dbReference type="SAM" id="Phobius"/>
    </source>
</evidence>
<dbReference type="CDD" id="cd00212">
    <property type="entry name" value="PTS_IIB_glc"/>
    <property type="match status" value="1"/>
</dbReference>
<dbReference type="GO" id="GO:0090589">
    <property type="term" value="F:protein-phosphocysteine-trehalose phosphotransferase system transporter activity"/>
    <property type="evidence" value="ECO:0007669"/>
    <property type="project" value="TreeGrafter"/>
</dbReference>
<organism evidence="16 18">
    <name type="scientific">Staphylococcus edaphicus</name>
    <dbReference type="NCBI Taxonomy" id="1955013"/>
    <lineage>
        <taxon>Bacteria</taxon>
        <taxon>Bacillati</taxon>
        <taxon>Bacillota</taxon>
        <taxon>Bacilli</taxon>
        <taxon>Bacillales</taxon>
        <taxon>Staphylococcaceae</taxon>
        <taxon>Staphylococcus</taxon>
    </lineage>
</organism>
<dbReference type="PROSITE" id="PS00371">
    <property type="entry name" value="PTS_EIIA_TYPE_1_HIS"/>
    <property type="match status" value="1"/>
</dbReference>
<dbReference type="Pfam" id="PF02378">
    <property type="entry name" value="PTS_EIIC"/>
    <property type="match status" value="1"/>
</dbReference>
<feature type="active site" description="Phosphocysteine intermediate; for EIIB activity" evidence="11">
    <location>
        <position position="28"/>
    </location>
</feature>
<evidence type="ECO:0000313" key="16">
    <source>
        <dbReference type="EMBL" id="PHK49595.1"/>
    </source>
</evidence>
<feature type="transmembrane region" description="Helical" evidence="12">
    <location>
        <begin position="172"/>
        <end position="193"/>
    </location>
</feature>
<dbReference type="InterPro" id="IPR003352">
    <property type="entry name" value="PTS_EIIC"/>
</dbReference>
<feature type="transmembrane region" description="Helical" evidence="12">
    <location>
        <begin position="383"/>
        <end position="401"/>
    </location>
</feature>
<dbReference type="PROSITE" id="PS51093">
    <property type="entry name" value="PTS_EIIA_TYPE_1"/>
    <property type="match status" value="1"/>
</dbReference>
<feature type="transmembrane region" description="Helical" evidence="12">
    <location>
        <begin position="429"/>
        <end position="452"/>
    </location>
</feature>
<proteinExistence type="predicted"/>
<keyword evidence="9 12" id="KW-1133">Transmembrane helix</keyword>
<protein>
    <submittedName>
        <fullName evidence="17">Beta-glucoside-specific PTS transporter subunit IIABC</fullName>
        <ecNumber evidence="17">2.7.1.-</ecNumber>
    </submittedName>
    <submittedName>
        <fullName evidence="16">PTS beta-glucoside transporter subunit EIIBCA</fullName>
    </submittedName>
</protein>
<keyword evidence="19" id="KW-1185">Reference proteome</keyword>
<evidence type="ECO:0000256" key="8">
    <source>
        <dbReference type="ARBA" id="ARBA00022777"/>
    </source>
</evidence>
<dbReference type="EC" id="2.7.1.-" evidence="17"/>
<dbReference type="Pfam" id="PF00358">
    <property type="entry name" value="PTS_EIIA_1"/>
    <property type="match status" value="1"/>
</dbReference>
<dbReference type="NCBIfam" id="TIGR01995">
    <property type="entry name" value="PTS-II-ABC-beta"/>
    <property type="match status" value="1"/>
</dbReference>
<dbReference type="GO" id="GO:0005886">
    <property type="term" value="C:plasma membrane"/>
    <property type="evidence" value="ECO:0007669"/>
    <property type="project" value="UniProtKB-SubCell"/>
</dbReference>
<evidence type="ECO:0000256" key="1">
    <source>
        <dbReference type="ARBA" id="ARBA00004651"/>
    </source>
</evidence>
<dbReference type="InterPro" id="IPR001127">
    <property type="entry name" value="PTS_EIIA_1_perm"/>
</dbReference>
<reference evidence="18" key="2">
    <citation type="submission" date="2017-10" db="EMBL/GenBank/DDBJ databases">
        <title>Staphylococcus edaphicus sp. nov., isolated in Antarctica, harbouring mecC gene and genomic islands essential in adaptation to extreme environment.</title>
        <authorList>
            <person name="Pantucek R."/>
            <person name="Sedlacek I."/>
            <person name="Indrakova A."/>
            <person name="Vrbovska V."/>
            <person name="Maslanova I."/>
            <person name="Kovarovic V."/>
            <person name="Svec P."/>
            <person name="Kralova S."/>
            <person name="Kristofova L."/>
            <person name="Keklakova J."/>
            <person name="Petras P."/>
            <person name="Doskar J."/>
        </authorList>
    </citation>
    <scope>NUCLEOTIDE SEQUENCE [LARGE SCALE GENOMIC DNA]</scope>
    <source>
        <strain evidence="18">CCM 5085</strain>
    </source>
</reference>
<keyword evidence="3" id="KW-1003">Cell membrane</keyword>
<feature type="domain" description="PTS EIIB type-1" evidence="14">
    <location>
        <begin position="6"/>
        <end position="88"/>
    </location>
</feature>
<dbReference type="FunFam" id="2.70.70.10:FF:000001">
    <property type="entry name" value="PTS system glucose-specific IIA component"/>
    <property type="match status" value="1"/>
</dbReference>
<accession>A0A2C6WNE8</accession>
<evidence type="ECO:0000256" key="3">
    <source>
        <dbReference type="ARBA" id="ARBA00022475"/>
    </source>
</evidence>
<evidence type="ECO:0000256" key="5">
    <source>
        <dbReference type="ARBA" id="ARBA00022679"/>
    </source>
</evidence>
<dbReference type="AlphaFoldDB" id="A0A2C6WNE8"/>
<evidence type="ECO:0000313" key="18">
    <source>
        <dbReference type="Proteomes" id="UP000223828"/>
    </source>
</evidence>
<keyword evidence="8" id="KW-0418">Kinase</keyword>
<evidence type="ECO:0000256" key="7">
    <source>
        <dbReference type="ARBA" id="ARBA00022692"/>
    </source>
</evidence>
<dbReference type="SUPFAM" id="SSF55604">
    <property type="entry name" value="Glucose permease domain IIB"/>
    <property type="match status" value="1"/>
</dbReference>
<keyword evidence="2" id="KW-0813">Transport</keyword>
<feature type="transmembrane region" description="Helical" evidence="12">
    <location>
        <begin position="328"/>
        <end position="346"/>
    </location>
</feature>